<feature type="region of interest" description="Disordered" evidence="1">
    <location>
        <begin position="137"/>
        <end position="183"/>
    </location>
</feature>
<dbReference type="Proteomes" id="UP000054107">
    <property type="component" value="Unassembled WGS sequence"/>
</dbReference>
<protein>
    <submittedName>
        <fullName evidence="2">Uncharacterized protein</fullName>
    </submittedName>
</protein>
<name>A0A0B7MX68_9FUNG</name>
<dbReference type="AlphaFoldDB" id="A0A0B7MX68"/>
<accession>A0A0B7MX68</accession>
<gene>
    <name evidence="2" type="primary">PARPA_04358.1 scaffold 12793</name>
</gene>
<reference evidence="2 3" key="1">
    <citation type="submission" date="2014-09" db="EMBL/GenBank/DDBJ databases">
        <authorList>
            <person name="Ellenberger Sabrina"/>
        </authorList>
    </citation>
    <scope>NUCLEOTIDE SEQUENCE [LARGE SCALE GENOMIC DNA]</scope>
    <source>
        <strain evidence="2 3">CBS 412.66</strain>
    </source>
</reference>
<evidence type="ECO:0000256" key="1">
    <source>
        <dbReference type="SAM" id="MobiDB-lite"/>
    </source>
</evidence>
<dbReference type="EMBL" id="LN724574">
    <property type="protein sequence ID" value="CEP10631.1"/>
    <property type="molecule type" value="Genomic_DNA"/>
</dbReference>
<dbReference type="OrthoDB" id="2290147at2759"/>
<dbReference type="STRING" id="35722.A0A0B7MX68"/>
<sequence>MTARNLFKKGGSSKENPPQNKMFYCDVDSCTGEMAKKATEVPYIRAQDVPLIKIPIIQVAGFSGKLSVLSLPKKKRQIQTGYLENLINFLSTIDDLLGDLRKIYHDNSFSTVNDIENILTEVNQKKKFNYNAWTTKATFEKEDDDDDDEDDEEDDEDDEEDDDEDEEEDDDEDEEEDKEEDDE</sequence>
<feature type="compositionally biased region" description="Acidic residues" evidence="1">
    <location>
        <begin position="141"/>
        <end position="183"/>
    </location>
</feature>
<evidence type="ECO:0000313" key="3">
    <source>
        <dbReference type="Proteomes" id="UP000054107"/>
    </source>
</evidence>
<proteinExistence type="predicted"/>
<organism evidence="2 3">
    <name type="scientific">Parasitella parasitica</name>
    <dbReference type="NCBI Taxonomy" id="35722"/>
    <lineage>
        <taxon>Eukaryota</taxon>
        <taxon>Fungi</taxon>
        <taxon>Fungi incertae sedis</taxon>
        <taxon>Mucoromycota</taxon>
        <taxon>Mucoromycotina</taxon>
        <taxon>Mucoromycetes</taxon>
        <taxon>Mucorales</taxon>
        <taxon>Mucorineae</taxon>
        <taxon>Mucoraceae</taxon>
        <taxon>Parasitella</taxon>
    </lineage>
</organism>
<dbReference type="InterPro" id="IPR016024">
    <property type="entry name" value="ARM-type_fold"/>
</dbReference>
<evidence type="ECO:0000313" key="2">
    <source>
        <dbReference type="EMBL" id="CEP10631.1"/>
    </source>
</evidence>
<keyword evidence="3" id="KW-1185">Reference proteome</keyword>
<dbReference type="SUPFAM" id="SSF48371">
    <property type="entry name" value="ARM repeat"/>
    <property type="match status" value="1"/>
</dbReference>